<protein>
    <submittedName>
        <fullName evidence="7">MFS transporter</fullName>
    </submittedName>
</protein>
<accession>A0A5M7BKI8</accession>
<proteinExistence type="predicted"/>
<dbReference type="AlphaFoldDB" id="A0A5M7BKI8"/>
<feature type="transmembrane region" description="Helical" evidence="5">
    <location>
        <begin position="310"/>
        <end position="329"/>
    </location>
</feature>
<dbReference type="InterPro" id="IPR020846">
    <property type="entry name" value="MFS_dom"/>
</dbReference>
<evidence type="ECO:0000313" key="7">
    <source>
        <dbReference type="EMBL" id="KAA5830586.1"/>
    </source>
</evidence>
<reference evidence="7 8" key="1">
    <citation type="submission" date="2019-09" db="EMBL/GenBank/DDBJ databases">
        <title>Draft genome sequence of the thermophilic Saccharopolyspora hirsuta VKM Ac-666T.</title>
        <authorList>
            <person name="Lobastova T.G."/>
            <person name="Fokina V."/>
            <person name="Bragin E.Y."/>
            <person name="Shtratnikova V.Y."/>
            <person name="Starodumova I.P."/>
            <person name="Tarlachkov S.V."/>
            <person name="Donova M.V."/>
        </authorList>
    </citation>
    <scope>NUCLEOTIDE SEQUENCE [LARGE SCALE GENOMIC DNA]</scope>
    <source>
        <strain evidence="7 8">VKM Ac-666</strain>
    </source>
</reference>
<evidence type="ECO:0000256" key="4">
    <source>
        <dbReference type="ARBA" id="ARBA00023136"/>
    </source>
</evidence>
<feature type="transmembrane region" description="Helical" evidence="5">
    <location>
        <begin position="335"/>
        <end position="355"/>
    </location>
</feature>
<comment type="caution">
    <text evidence="7">The sequence shown here is derived from an EMBL/GenBank/DDBJ whole genome shotgun (WGS) entry which is preliminary data.</text>
</comment>
<dbReference type="InterPro" id="IPR050382">
    <property type="entry name" value="MFS_Na/Anion_cotransporter"/>
</dbReference>
<evidence type="ECO:0000256" key="5">
    <source>
        <dbReference type="SAM" id="Phobius"/>
    </source>
</evidence>
<dbReference type="InterPro" id="IPR036259">
    <property type="entry name" value="MFS_trans_sf"/>
</dbReference>
<keyword evidence="4 5" id="KW-0472">Membrane</keyword>
<dbReference type="Gene3D" id="1.20.1250.20">
    <property type="entry name" value="MFS general substrate transporter like domains"/>
    <property type="match status" value="2"/>
</dbReference>
<dbReference type="PROSITE" id="PS50850">
    <property type="entry name" value="MFS"/>
    <property type="match status" value="1"/>
</dbReference>
<dbReference type="RefSeq" id="WP_150068685.1">
    <property type="nucleotide sequence ID" value="NZ_JBEPDJ010000009.1"/>
</dbReference>
<feature type="transmembrane region" description="Helical" evidence="5">
    <location>
        <begin position="277"/>
        <end position="298"/>
    </location>
</feature>
<dbReference type="EMBL" id="VWPH01000010">
    <property type="protein sequence ID" value="KAA5830586.1"/>
    <property type="molecule type" value="Genomic_DNA"/>
</dbReference>
<dbReference type="PANTHER" id="PTHR11662">
    <property type="entry name" value="SOLUTE CARRIER FAMILY 17"/>
    <property type="match status" value="1"/>
</dbReference>
<gene>
    <name evidence="7" type="ORF">F1721_22265</name>
</gene>
<feature type="transmembrane region" description="Helical" evidence="5">
    <location>
        <begin position="400"/>
        <end position="424"/>
    </location>
</feature>
<feature type="domain" description="Major facilitator superfamily (MFS) profile" evidence="6">
    <location>
        <begin position="25"/>
        <end position="429"/>
    </location>
</feature>
<dbReference type="GO" id="GO:0022857">
    <property type="term" value="F:transmembrane transporter activity"/>
    <property type="evidence" value="ECO:0007669"/>
    <property type="project" value="InterPro"/>
</dbReference>
<feature type="transmembrane region" description="Helical" evidence="5">
    <location>
        <begin position="151"/>
        <end position="173"/>
    </location>
</feature>
<sequence>MTTSDSRALRVEEPGAPDRSKGWGLVLFLFLFFTLNFADKAAVGLASTRIRADLGLTAEQYGLLSSAFFWLFAVGAVVLSAALRKVSYTWGAGLLMCSWILSMLPLTAPTTFGVLLASRIALGFFEGPAHAFCQSVIADRFPPERRATAGALVNAGSSVGPLIAAPTLTWVVVNWSWHGAFTVLVLAGVLWTIGWFWCSERLPFRRPADLGSAATAPDPNGHIAVPFHRLLGLRSFWGLVLLSFAGYLISSLKVAWLPAYLSEGLGYPAGTVGVLAAIPYAAAVVVLLSAGALSGRLLRRGRSSHLARGQLTGAYLVLGGLSMAAFAQLDAGPLQMVLVVLAFAVNSVAFSVAFAGASDFLPAHQRVAFFGCIIAAYSVAGILAPYGLGLIVDQATTPAQGYATGFSVVGLVVCALGVLGGAMLNPERAKSELERLSADRGGRS</sequence>
<keyword evidence="2 5" id="KW-0812">Transmembrane</keyword>
<feature type="transmembrane region" description="Helical" evidence="5">
    <location>
        <begin position="60"/>
        <end position="83"/>
    </location>
</feature>
<evidence type="ECO:0000313" key="8">
    <source>
        <dbReference type="Proteomes" id="UP000323946"/>
    </source>
</evidence>
<feature type="transmembrane region" description="Helical" evidence="5">
    <location>
        <begin position="236"/>
        <end position="257"/>
    </location>
</feature>
<feature type="transmembrane region" description="Helical" evidence="5">
    <location>
        <begin position="89"/>
        <end position="116"/>
    </location>
</feature>
<comment type="subcellular location">
    <subcellularLocation>
        <location evidence="1">Cell membrane</location>
        <topology evidence="1">Multi-pass membrane protein</topology>
    </subcellularLocation>
</comment>
<feature type="transmembrane region" description="Helical" evidence="5">
    <location>
        <begin position="20"/>
        <end position="39"/>
    </location>
</feature>
<keyword evidence="8" id="KW-1185">Reference proteome</keyword>
<organism evidence="7 8">
    <name type="scientific">Saccharopolyspora hirsuta</name>
    <dbReference type="NCBI Taxonomy" id="1837"/>
    <lineage>
        <taxon>Bacteria</taxon>
        <taxon>Bacillati</taxon>
        <taxon>Actinomycetota</taxon>
        <taxon>Actinomycetes</taxon>
        <taxon>Pseudonocardiales</taxon>
        <taxon>Pseudonocardiaceae</taxon>
        <taxon>Saccharopolyspora</taxon>
    </lineage>
</organism>
<dbReference type="Pfam" id="PF07690">
    <property type="entry name" value="MFS_1"/>
    <property type="match status" value="1"/>
</dbReference>
<keyword evidence="3 5" id="KW-1133">Transmembrane helix</keyword>
<evidence type="ECO:0000259" key="6">
    <source>
        <dbReference type="PROSITE" id="PS50850"/>
    </source>
</evidence>
<dbReference type="InterPro" id="IPR011701">
    <property type="entry name" value="MFS"/>
</dbReference>
<evidence type="ECO:0000256" key="2">
    <source>
        <dbReference type="ARBA" id="ARBA00022692"/>
    </source>
</evidence>
<dbReference type="OrthoDB" id="4474610at2"/>
<dbReference type="SMR" id="A0A5M7BKI8"/>
<evidence type="ECO:0000256" key="3">
    <source>
        <dbReference type="ARBA" id="ARBA00022989"/>
    </source>
</evidence>
<dbReference type="GO" id="GO:0005886">
    <property type="term" value="C:plasma membrane"/>
    <property type="evidence" value="ECO:0007669"/>
    <property type="project" value="UniProtKB-SubCell"/>
</dbReference>
<evidence type="ECO:0000256" key="1">
    <source>
        <dbReference type="ARBA" id="ARBA00004651"/>
    </source>
</evidence>
<dbReference type="PANTHER" id="PTHR11662:SF450">
    <property type="entry name" value="BLR1003 PROTEIN"/>
    <property type="match status" value="1"/>
</dbReference>
<dbReference type="SUPFAM" id="SSF103473">
    <property type="entry name" value="MFS general substrate transporter"/>
    <property type="match status" value="1"/>
</dbReference>
<feature type="transmembrane region" description="Helical" evidence="5">
    <location>
        <begin position="367"/>
        <end position="388"/>
    </location>
</feature>
<feature type="transmembrane region" description="Helical" evidence="5">
    <location>
        <begin position="179"/>
        <end position="198"/>
    </location>
</feature>
<dbReference type="Proteomes" id="UP000323946">
    <property type="component" value="Unassembled WGS sequence"/>
</dbReference>
<name>A0A5M7BKI8_SACHI</name>